<sequence>MASIFPIRSTHFFSLFPILCFLSAFTTSASVTTGSKYFLDTSYAGSTFFNGFTFYSGADPTSGFVKPDWPNYGEIDIIEGVNSNSVNLMSLHTISGGVYATECIVVSRNQFSGEPQAAFEGACGIDTHFGDHQIVINTDFCGSWGGAVWQYDAICAPIAPDYNTYVAENPEEFAVAYWEINYVNVYTSASYTSTSTSSSLSVYVKDGST</sequence>
<gene>
    <name evidence="2" type="ORF">G7Y89_g15835</name>
</gene>
<organism evidence="2 3">
    <name type="scientific">Cudoniella acicularis</name>
    <dbReference type="NCBI Taxonomy" id="354080"/>
    <lineage>
        <taxon>Eukaryota</taxon>
        <taxon>Fungi</taxon>
        <taxon>Dikarya</taxon>
        <taxon>Ascomycota</taxon>
        <taxon>Pezizomycotina</taxon>
        <taxon>Leotiomycetes</taxon>
        <taxon>Helotiales</taxon>
        <taxon>Tricladiaceae</taxon>
        <taxon>Cudoniella</taxon>
    </lineage>
</organism>
<feature type="signal peptide" evidence="1">
    <location>
        <begin position="1"/>
        <end position="28"/>
    </location>
</feature>
<feature type="chain" id="PRO_5034995362" evidence="1">
    <location>
        <begin position="29"/>
        <end position="209"/>
    </location>
</feature>
<dbReference type="Proteomes" id="UP000566819">
    <property type="component" value="Unassembled WGS sequence"/>
</dbReference>
<proteinExistence type="predicted"/>
<protein>
    <submittedName>
        <fullName evidence="2">Uncharacterized protein</fullName>
    </submittedName>
</protein>
<evidence type="ECO:0000313" key="2">
    <source>
        <dbReference type="EMBL" id="KAF4609619.1"/>
    </source>
</evidence>
<dbReference type="OrthoDB" id="192832at2759"/>
<dbReference type="SUPFAM" id="SSF49899">
    <property type="entry name" value="Concanavalin A-like lectins/glucanases"/>
    <property type="match status" value="1"/>
</dbReference>
<dbReference type="PANTHER" id="PTHR10963:SF24">
    <property type="entry name" value="GLYCOSIDASE C21B10.07-RELATED"/>
    <property type="match status" value="1"/>
</dbReference>
<name>A0A8H4QEL3_9HELO</name>
<dbReference type="EMBL" id="JAAMPI010002746">
    <property type="protein sequence ID" value="KAF4609619.1"/>
    <property type="molecule type" value="Genomic_DNA"/>
</dbReference>
<accession>A0A8H4QEL3</accession>
<comment type="caution">
    <text evidence="2">The sequence shown here is derived from an EMBL/GenBank/DDBJ whole genome shotgun (WGS) entry which is preliminary data.</text>
</comment>
<dbReference type="InterPro" id="IPR013320">
    <property type="entry name" value="ConA-like_dom_sf"/>
</dbReference>
<evidence type="ECO:0000313" key="3">
    <source>
        <dbReference type="Proteomes" id="UP000566819"/>
    </source>
</evidence>
<keyword evidence="3" id="KW-1185">Reference proteome</keyword>
<dbReference type="PANTHER" id="PTHR10963">
    <property type="entry name" value="GLYCOSYL HYDROLASE-RELATED"/>
    <property type="match status" value="1"/>
</dbReference>
<dbReference type="InterPro" id="IPR050546">
    <property type="entry name" value="Glycosyl_Hydrlase_16"/>
</dbReference>
<dbReference type="Gene3D" id="2.60.120.200">
    <property type="match status" value="2"/>
</dbReference>
<dbReference type="AlphaFoldDB" id="A0A8H4QEL3"/>
<reference evidence="2 3" key="1">
    <citation type="submission" date="2020-03" db="EMBL/GenBank/DDBJ databases">
        <title>Draft Genome Sequence of Cudoniella acicularis.</title>
        <authorList>
            <person name="Buettner E."/>
            <person name="Kellner H."/>
        </authorList>
    </citation>
    <scope>NUCLEOTIDE SEQUENCE [LARGE SCALE GENOMIC DNA]</scope>
    <source>
        <strain evidence="2 3">DSM 108380</strain>
    </source>
</reference>
<keyword evidence="1" id="KW-0732">Signal</keyword>
<dbReference type="GO" id="GO:0009251">
    <property type="term" value="P:glucan catabolic process"/>
    <property type="evidence" value="ECO:0007669"/>
    <property type="project" value="TreeGrafter"/>
</dbReference>
<dbReference type="Pfam" id="PF26113">
    <property type="entry name" value="GH16_XgeA"/>
    <property type="match status" value="2"/>
</dbReference>
<evidence type="ECO:0000256" key="1">
    <source>
        <dbReference type="SAM" id="SignalP"/>
    </source>
</evidence>